<protein>
    <submittedName>
        <fullName evidence="1">Colanic acid biosynthesis glycosyltransferase WcaL</fullName>
    </submittedName>
</protein>
<name>A0A3N7HVJ7_9BURK</name>
<gene>
    <name evidence="1" type="ORF">DZC73_04785</name>
</gene>
<dbReference type="Proteomes" id="UP000267464">
    <property type="component" value="Unassembled WGS sequence"/>
</dbReference>
<dbReference type="PANTHER" id="PTHR45947:SF15">
    <property type="entry name" value="TEICHURONIC ACID BIOSYNTHESIS GLYCOSYLTRANSFERASE TUAC-RELATED"/>
    <property type="match status" value="1"/>
</dbReference>
<evidence type="ECO:0000313" key="1">
    <source>
        <dbReference type="EMBL" id="RQP26344.1"/>
    </source>
</evidence>
<proteinExistence type="predicted"/>
<dbReference type="InterPro" id="IPR050194">
    <property type="entry name" value="Glycosyltransferase_grp1"/>
</dbReference>
<dbReference type="SUPFAM" id="SSF53756">
    <property type="entry name" value="UDP-Glycosyltransferase/glycogen phosphorylase"/>
    <property type="match status" value="1"/>
</dbReference>
<dbReference type="Pfam" id="PF13692">
    <property type="entry name" value="Glyco_trans_1_4"/>
    <property type="match status" value="1"/>
</dbReference>
<dbReference type="AlphaFoldDB" id="A0A3N7HVJ7"/>
<organism evidence="1 2">
    <name type="scientific">Piscinibacter terrae</name>
    <dbReference type="NCBI Taxonomy" id="2496871"/>
    <lineage>
        <taxon>Bacteria</taxon>
        <taxon>Pseudomonadati</taxon>
        <taxon>Pseudomonadota</taxon>
        <taxon>Betaproteobacteria</taxon>
        <taxon>Burkholderiales</taxon>
        <taxon>Sphaerotilaceae</taxon>
        <taxon>Piscinibacter</taxon>
    </lineage>
</organism>
<reference evidence="1 2" key="2">
    <citation type="submission" date="2018-12" db="EMBL/GenBank/DDBJ databases">
        <title>Rhizobacter gummiphilus sp. nov., a rubber-degrading bacterium isolated from the soil of a botanical garden in Japan.</title>
        <authorList>
            <person name="Shunsuke S.S."/>
        </authorList>
    </citation>
    <scope>NUCLEOTIDE SEQUENCE [LARGE SCALE GENOMIC DNA]</scope>
    <source>
        <strain evidence="1 2">S-16</strain>
    </source>
</reference>
<dbReference type="GO" id="GO:0016757">
    <property type="term" value="F:glycosyltransferase activity"/>
    <property type="evidence" value="ECO:0007669"/>
    <property type="project" value="TreeGrafter"/>
</dbReference>
<comment type="caution">
    <text evidence="1">The sequence shown here is derived from an EMBL/GenBank/DDBJ whole genome shotgun (WGS) entry which is preliminary data.</text>
</comment>
<dbReference type="Gene3D" id="3.40.50.2000">
    <property type="entry name" value="Glycogen Phosphorylase B"/>
    <property type="match status" value="2"/>
</dbReference>
<dbReference type="EMBL" id="QUSW01000001">
    <property type="protein sequence ID" value="RQP26344.1"/>
    <property type="molecule type" value="Genomic_DNA"/>
</dbReference>
<keyword evidence="1" id="KW-0808">Transferase</keyword>
<sequence>MRVAYLVNQYPAVSHTFIRREIHALERLGVQVDRIALRGWELTLVDPLDIEERGKTRYVLQGGPLRLLGTMFKAAVSTPGAFLRGWKLAWAMSRGAEKSWPVHLAYLAEACVIRQWLAHSGATHLHAHFATNPAEVAMLVRAIGGPAYSFTAHGSDIMDRPAQVGLQQTVGRAAFAIAVCSYGRSQIFKWIAQPLWDRVHVVRCGLERGYGDAAAAVQGATRRLVCVGRLSKEKGQLLLLKAAAQARSLSTQPFEIVLAGDGPQRAEVEALVESLDLRDCVRITGWLDAAGVQKELAQASALVVPSLSEGLPVVIMEAMASSRPVIAPYLAGIPELVLHERTGWLFPASDVQALAQAIASCLATDVSTLADLGRAGRERVWQMHDVDTEARRLKDLMAA</sequence>
<dbReference type="PANTHER" id="PTHR45947">
    <property type="entry name" value="SULFOQUINOVOSYL TRANSFERASE SQD2"/>
    <property type="match status" value="1"/>
</dbReference>
<evidence type="ECO:0000313" key="2">
    <source>
        <dbReference type="Proteomes" id="UP000267464"/>
    </source>
</evidence>
<dbReference type="OrthoDB" id="7560678at2"/>
<reference evidence="1 2" key="1">
    <citation type="submission" date="2018-08" db="EMBL/GenBank/DDBJ databases">
        <authorList>
            <person name="Khan S.A."/>
            <person name="Jeon C.O."/>
            <person name="Chun B.H."/>
            <person name="Jeong S.E."/>
        </authorList>
    </citation>
    <scope>NUCLEOTIDE SEQUENCE [LARGE SCALE GENOMIC DNA]</scope>
    <source>
        <strain evidence="1 2">S-16</strain>
    </source>
</reference>
<accession>A0A3N7HVJ7</accession>
<dbReference type="RefSeq" id="WP_124539023.1">
    <property type="nucleotide sequence ID" value="NZ_QUSW01000001.1"/>
</dbReference>
<keyword evidence="2" id="KW-1185">Reference proteome</keyword>